<dbReference type="Proteomes" id="UP000768567">
    <property type="component" value="Unassembled WGS sequence"/>
</dbReference>
<gene>
    <name evidence="13" type="ORF">INF35_01735</name>
</gene>
<dbReference type="SUPFAM" id="SSF56349">
    <property type="entry name" value="DNA breaking-rejoining enzymes"/>
    <property type="match status" value="1"/>
</dbReference>
<feature type="domain" description="Tyr recombinase" evidence="11">
    <location>
        <begin position="143"/>
        <end position="324"/>
    </location>
</feature>
<evidence type="ECO:0000256" key="7">
    <source>
        <dbReference type="ARBA" id="ARBA00023172"/>
    </source>
</evidence>
<name>A0ABR9R058_9FIRM</name>
<dbReference type="PROSITE" id="PS51898">
    <property type="entry name" value="TYR_RECOMBINASE"/>
    <property type="match status" value="1"/>
</dbReference>
<keyword evidence="5" id="KW-0229">DNA integration</keyword>
<evidence type="ECO:0000256" key="6">
    <source>
        <dbReference type="ARBA" id="ARBA00023125"/>
    </source>
</evidence>
<dbReference type="InterPro" id="IPR013762">
    <property type="entry name" value="Integrase-like_cat_sf"/>
</dbReference>
<dbReference type="PROSITE" id="PS51900">
    <property type="entry name" value="CB"/>
    <property type="match status" value="1"/>
</dbReference>
<dbReference type="PANTHER" id="PTHR30349">
    <property type="entry name" value="PHAGE INTEGRASE-RELATED"/>
    <property type="match status" value="1"/>
</dbReference>
<reference evidence="13 14" key="1">
    <citation type="submission" date="2020-10" db="EMBL/GenBank/DDBJ databases">
        <title>ChiBAC.</title>
        <authorList>
            <person name="Zenner C."/>
            <person name="Hitch T.C.A."/>
            <person name="Clavel T."/>
        </authorList>
    </citation>
    <scope>NUCLEOTIDE SEQUENCE [LARGE SCALE GENOMIC DNA]</scope>
    <source>
        <strain evidence="13 14">DSM 109015</strain>
    </source>
</reference>
<keyword evidence="4" id="KW-0159">Chromosome partition</keyword>
<evidence type="ECO:0000259" key="11">
    <source>
        <dbReference type="PROSITE" id="PS51898"/>
    </source>
</evidence>
<comment type="subcellular location">
    <subcellularLocation>
        <location evidence="1">Cytoplasm</location>
    </subcellularLocation>
</comment>
<feature type="domain" description="Core-binding (CB)" evidence="12">
    <location>
        <begin position="17"/>
        <end position="121"/>
    </location>
</feature>
<evidence type="ECO:0000256" key="5">
    <source>
        <dbReference type="ARBA" id="ARBA00022908"/>
    </source>
</evidence>
<evidence type="ECO:0000256" key="4">
    <source>
        <dbReference type="ARBA" id="ARBA00022829"/>
    </source>
</evidence>
<protein>
    <submittedName>
        <fullName evidence="13">Tyrosine recombinase XerC</fullName>
    </submittedName>
</protein>
<keyword evidence="7" id="KW-0233">DNA recombination</keyword>
<evidence type="ECO:0000256" key="2">
    <source>
        <dbReference type="ARBA" id="ARBA00022490"/>
    </source>
</evidence>
<sequence>MSTYIDTVHPERHAPYLDIPDDVIDYLHYLDFVKQRSPRTVNGYYLDLRSFFRFMAVQWNLASEDTEPSQIDLRSISTQQIASVRKRDIFNFLEFARAQSNGAKARARKLSALRGFFGYMCTQANRLHDDPTANISLGTPKKALPKYLTLDESIELLKNVQSDFYSRDYCILTLFLNCGMRLAELVAIDLGDFRDETIRIIGKGSKERLVYLNSACLQALDHYKKERASLPNLVDKKALFVSKRTGKRLTARRVEQIVARCLQSAGLSGMGYSPHKLRHTAATLMYQYGQVDMLALKEILGHENVSTTQIYTHINQAQLKQAVESSPLSKVEYTPEPAVPQAAKDDGEEPEPSDSHAETEASALK</sequence>
<evidence type="ECO:0000259" key="12">
    <source>
        <dbReference type="PROSITE" id="PS51900"/>
    </source>
</evidence>
<comment type="caution">
    <text evidence="13">The sequence shown here is derived from an EMBL/GenBank/DDBJ whole genome shotgun (WGS) entry which is preliminary data.</text>
</comment>
<keyword evidence="14" id="KW-1185">Reference proteome</keyword>
<evidence type="ECO:0000256" key="9">
    <source>
        <dbReference type="PROSITE-ProRule" id="PRU01248"/>
    </source>
</evidence>
<keyword evidence="3" id="KW-0132">Cell division</keyword>
<evidence type="ECO:0000313" key="14">
    <source>
        <dbReference type="Proteomes" id="UP000768567"/>
    </source>
</evidence>
<evidence type="ECO:0000256" key="3">
    <source>
        <dbReference type="ARBA" id="ARBA00022618"/>
    </source>
</evidence>
<keyword evidence="8" id="KW-0131">Cell cycle</keyword>
<dbReference type="InterPro" id="IPR044068">
    <property type="entry name" value="CB"/>
</dbReference>
<evidence type="ECO:0000313" key="13">
    <source>
        <dbReference type="EMBL" id="MBE5036516.1"/>
    </source>
</evidence>
<dbReference type="InterPro" id="IPR050090">
    <property type="entry name" value="Tyrosine_recombinase_XerCD"/>
</dbReference>
<evidence type="ECO:0000256" key="10">
    <source>
        <dbReference type="SAM" id="MobiDB-lite"/>
    </source>
</evidence>
<dbReference type="RefSeq" id="WP_193499823.1">
    <property type="nucleotide sequence ID" value="NZ_JADCKC010000001.1"/>
</dbReference>
<organism evidence="13 14">
    <name type="scientific">Gemmiger gallinarum</name>
    <dbReference type="NCBI Taxonomy" id="2779354"/>
    <lineage>
        <taxon>Bacteria</taxon>
        <taxon>Bacillati</taxon>
        <taxon>Bacillota</taxon>
        <taxon>Clostridia</taxon>
        <taxon>Eubacteriales</taxon>
        <taxon>Gemmiger</taxon>
    </lineage>
</organism>
<evidence type="ECO:0000256" key="1">
    <source>
        <dbReference type="ARBA" id="ARBA00004496"/>
    </source>
</evidence>
<dbReference type="InterPro" id="IPR010998">
    <property type="entry name" value="Integrase_recombinase_N"/>
</dbReference>
<dbReference type="InterPro" id="IPR011010">
    <property type="entry name" value="DNA_brk_join_enz"/>
</dbReference>
<dbReference type="EMBL" id="JADCKC010000001">
    <property type="protein sequence ID" value="MBE5036516.1"/>
    <property type="molecule type" value="Genomic_DNA"/>
</dbReference>
<keyword evidence="2" id="KW-0963">Cytoplasm</keyword>
<dbReference type="Gene3D" id="1.10.150.130">
    <property type="match status" value="1"/>
</dbReference>
<dbReference type="Pfam" id="PF00589">
    <property type="entry name" value="Phage_integrase"/>
    <property type="match status" value="1"/>
</dbReference>
<proteinExistence type="predicted"/>
<dbReference type="Gene3D" id="1.10.443.10">
    <property type="entry name" value="Intergrase catalytic core"/>
    <property type="match status" value="1"/>
</dbReference>
<feature type="region of interest" description="Disordered" evidence="10">
    <location>
        <begin position="325"/>
        <end position="365"/>
    </location>
</feature>
<accession>A0ABR9R058</accession>
<evidence type="ECO:0000256" key="8">
    <source>
        <dbReference type="ARBA" id="ARBA00023306"/>
    </source>
</evidence>
<dbReference type="InterPro" id="IPR002104">
    <property type="entry name" value="Integrase_catalytic"/>
</dbReference>
<dbReference type="PANTHER" id="PTHR30349:SF77">
    <property type="entry name" value="TYROSINE RECOMBINASE XERC"/>
    <property type="match status" value="1"/>
</dbReference>
<keyword evidence="6 9" id="KW-0238">DNA-binding</keyword>